<keyword evidence="2" id="KW-0723">Serine/threonine-protein kinase</keyword>
<dbReference type="PANTHER" id="PTHR24346:SF82">
    <property type="entry name" value="KP78A-RELATED"/>
    <property type="match status" value="1"/>
</dbReference>
<dbReference type="FunFam" id="1.10.510.10:FF:000571">
    <property type="entry name" value="Maternal embryonic leucine zipper kinase"/>
    <property type="match status" value="1"/>
</dbReference>
<keyword evidence="9" id="KW-1185">Reference proteome</keyword>
<keyword evidence="3" id="KW-0808">Transferase</keyword>
<sequence length="877" mass="104108">MSNHSKRSTLMKCNTMKAPKQLRKAKSFYSQAETFQLSNQVDGTDEKLKKLEQSFHNQSDYKIMQSQTRFNKTLSVHKKNNIVAETIIPEWLKSRKDFQQICYTETINDLLSVPKIILKQQRNTIEDQKIKDWIQNKVYGLPDELYKDITQIMTTRVFAFEEIFDVDHNITVLYEGKVQRVNKDLGFPINGPPIKVGEFLSDEYLYMVKTDVIIVEIPKIELMQLMDGFKISKLEQFVQQMKQFPAFKSIKKNSLHKIITRGQLQLIIKNYQRFQRASNQEYLNILFYGKLQLNLRKLISKMNKWPIAQNQWETKTYYQYQDRILELESLNCFGLTDDQYTISTKESCVLLQIRRNILETILTTEQINDLKQSIDIFKKESKSQWRERMRRKFDLEIIQQKLRMEKLMGNGKYGKIVMAKHQLVHEKVCIKILEKKNLKFNQDFENLENEIHILRQINHQNVIHLYEILESTQNIYMIFEYGEGNDLKHRLNQQAESLIYLQQIAKGVSYLHENNIVHCKLRLGNIVLQNGRPKIIDFSDSIKIDKQRDKDYSIIKLPYQSPEMLNSLYYEFDGEQYDIWCLGLILYQMLQGQLPFDNTTNNNDLKSKIKKSKFQINYPISQQVCQLLEAMLNADPNKRIKLNDLNSYLGTQNLQFEDDYLKVPIDIPMHVIIQELENYQIETVNLFQLLEQNKHCTLTTCYYLIKNKLMKLAKLKKVKLNLMNFENSKFNFMTTLRNSLQFATNKCRIYQNATRVHTENNKNKSESFSQNLYQYKSLSRTNNRKVSIVKQPEQSPKQLQTQNSFFPSQNSPHIDQYNNNIHKGSYNQNLNRQEIISDNYSIQQDKQQQRIRNALFPNKNFIIQDKNKKRRSTSQKI</sequence>
<evidence type="ECO:0000313" key="9">
    <source>
        <dbReference type="Proteomes" id="UP000683925"/>
    </source>
</evidence>
<evidence type="ECO:0000256" key="5">
    <source>
        <dbReference type="ARBA" id="ARBA00022777"/>
    </source>
</evidence>
<dbReference type="GO" id="GO:0035556">
    <property type="term" value="P:intracellular signal transduction"/>
    <property type="evidence" value="ECO:0007669"/>
    <property type="project" value="TreeGrafter"/>
</dbReference>
<protein>
    <recommendedName>
        <fullName evidence="7">Protein kinase domain-containing protein</fullName>
    </recommendedName>
</protein>
<dbReference type="Pfam" id="PF00069">
    <property type="entry name" value="Pkinase"/>
    <property type="match status" value="1"/>
</dbReference>
<dbReference type="GO" id="GO:0005737">
    <property type="term" value="C:cytoplasm"/>
    <property type="evidence" value="ECO:0007669"/>
    <property type="project" value="TreeGrafter"/>
</dbReference>
<dbReference type="InterPro" id="IPR000719">
    <property type="entry name" value="Prot_kinase_dom"/>
</dbReference>
<organism evidence="8 9">
    <name type="scientific">Paramecium octaurelia</name>
    <dbReference type="NCBI Taxonomy" id="43137"/>
    <lineage>
        <taxon>Eukaryota</taxon>
        <taxon>Sar</taxon>
        <taxon>Alveolata</taxon>
        <taxon>Ciliophora</taxon>
        <taxon>Intramacronucleata</taxon>
        <taxon>Oligohymenophorea</taxon>
        <taxon>Peniculida</taxon>
        <taxon>Parameciidae</taxon>
        <taxon>Paramecium</taxon>
    </lineage>
</organism>
<comment type="subunit">
    <text evidence="1">Monomer.</text>
</comment>
<reference evidence="8" key="1">
    <citation type="submission" date="2021-01" db="EMBL/GenBank/DDBJ databases">
        <authorList>
            <consortium name="Genoscope - CEA"/>
            <person name="William W."/>
        </authorList>
    </citation>
    <scope>NUCLEOTIDE SEQUENCE</scope>
</reference>
<evidence type="ECO:0000256" key="2">
    <source>
        <dbReference type="ARBA" id="ARBA00022527"/>
    </source>
</evidence>
<dbReference type="GO" id="GO:0005524">
    <property type="term" value="F:ATP binding"/>
    <property type="evidence" value="ECO:0007669"/>
    <property type="project" value="UniProtKB-KW"/>
</dbReference>
<name>A0A8S1SN30_PAROT</name>
<dbReference type="PROSITE" id="PS50011">
    <property type="entry name" value="PROTEIN_KINASE_DOM"/>
    <property type="match status" value="1"/>
</dbReference>
<accession>A0A8S1SN30</accession>
<evidence type="ECO:0000256" key="6">
    <source>
        <dbReference type="ARBA" id="ARBA00022840"/>
    </source>
</evidence>
<dbReference type="AlphaFoldDB" id="A0A8S1SN30"/>
<dbReference type="PANTHER" id="PTHR24346">
    <property type="entry name" value="MAP/MICROTUBULE AFFINITY-REGULATING KINASE"/>
    <property type="match status" value="1"/>
</dbReference>
<evidence type="ECO:0000259" key="7">
    <source>
        <dbReference type="PROSITE" id="PS50011"/>
    </source>
</evidence>
<keyword evidence="6" id="KW-0067">ATP-binding</keyword>
<feature type="domain" description="Protein kinase" evidence="7">
    <location>
        <begin position="402"/>
        <end position="649"/>
    </location>
</feature>
<evidence type="ECO:0000256" key="3">
    <source>
        <dbReference type="ARBA" id="ARBA00022679"/>
    </source>
</evidence>
<keyword evidence="4" id="KW-0547">Nucleotide-binding</keyword>
<evidence type="ECO:0000256" key="1">
    <source>
        <dbReference type="ARBA" id="ARBA00011245"/>
    </source>
</evidence>
<dbReference type="Proteomes" id="UP000683925">
    <property type="component" value="Unassembled WGS sequence"/>
</dbReference>
<evidence type="ECO:0000256" key="4">
    <source>
        <dbReference type="ARBA" id="ARBA00022741"/>
    </source>
</evidence>
<gene>
    <name evidence="8" type="ORF">POCTA_138.1.T0130300</name>
</gene>
<proteinExistence type="predicted"/>
<evidence type="ECO:0000313" key="8">
    <source>
        <dbReference type="EMBL" id="CAD8142115.1"/>
    </source>
</evidence>
<keyword evidence="5" id="KW-0418">Kinase</keyword>
<dbReference type="OrthoDB" id="287352at2759"/>
<comment type="caution">
    <text evidence="8">The sequence shown here is derived from an EMBL/GenBank/DDBJ whole genome shotgun (WGS) entry which is preliminary data.</text>
</comment>
<dbReference type="GO" id="GO:0004674">
    <property type="term" value="F:protein serine/threonine kinase activity"/>
    <property type="evidence" value="ECO:0007669"/>
    <property type="project" value="UniProtKB-KW"/>
</dbReference>
<dbReference type="EMBL" id="CAJJDP010000012">
    <property type="protein sequence ID" value="CAD8142115.1"/>
    <property type="molecule type" value="Genomic_DNA"/>
</dbReference>